<dbReference type="InterPro" id="IPR001602">
    <property type="entry name" value="UPF0047_YjbQ-like"/>
</dbReference>
<evidence type="ECO:0000313" key="2">
    <source>
        <dbReference type="EMBL" id="KAJ3427195.1"/>
    </source>
</evidence>
<proteinExistence type="inferred from homology"/>
<dbReference type="PANTHER" id="PTHR30615:SF8">
    <property type="entry name" value="UPF0047 PROTEIN C4A8.02C"/>
    <property type="match status" value="1"/>
</dbReference>
<keyword evidence="5" id="KW-1185">Reference proteome</keyword>
<accession>A0AAV7YGP0</accession>
<dbReference type="EMBL" id="JAOAOG010000173">
    <property type="protein sequence ID" value="KAJ6242691.1"/>
    <property type="molecule type" value="Genomic_DNA"/>
</dbReference>
<dbReference type="InterPro" id="IPR035917">
    <property type="entry name" value="YjbQ-like_sf"/>
</dbReference>
<evidence type="ECO:0000313" key="5">
    <source>
        <dbReference type="Proteomes" id="UP001150062"/>
    </source>
</evidence>
<dbReference type="AlphaFoldDB" id="A0AAV7YGP0"/>
<evidence type="ECO:0000256" key="1">
    <source>
        <dbReference type="ARBA" id="ARBA00005534"/>
    </source>
</evidence>
<protein>
    <submittedName>
        <fullName evidence="2">Secondary thiaminee-phosphate synthase enzyme yjbq</fullName>
    </submittedName>
</protein>
<dbReference type="PIRSF" id="PIRSF004681">
    <property type="entry name" value="UCP004681"/>
    <property type="match status" value="1"/>
</dbReference>
<name>A0AAV7YGP0_9EUKA</name>
<organism evidence="2 4">
    <name type="scientific">Anaeramoeba flamelloides</name>
    <dbReference type="NCBI Taxonomy" id="1746091"/>
    <lineage>
        <taxon>Eukaryota</taxon>
        <taxon>Metamonada</taxon>
        <taxon>Anaeramoebidae</taxon>
        <taxon>Anaeramoeba</taxon>
    </lineage>
</organism>
<reference evidence="2" key="2">
    <citation type="submission" date="2022-08" db="EMBL/GenBank/DDBJ databases">
        <title>Novel sulphate-reducing endosymbionts in the free-living metamonad Anaeramoeba.</title>
        <authorList>
            <person name="Jerlstrom-Hultqvist J."/>
            <person name="Cepicka I."/>
            <person name="Gallot-Lavallee L."/>
            <person name="Salas-Leiva D."/>
            <person name="Curtis B.A."/>
            <person name="Zahonova K."/>
            <person name="Pipaliya S."/>
            <person name="Dacks J."/>
            <person name="Roger A.J."/>
        </authorList>
    </citation>
    <scope>NUCLEOTIDE SEQUENCE</scope>
    <source>
        <strain evidence="2">Busselton2</strain>
    </source>
</reference>
<dbReference type="Proteomes" id="UP001146793">
    <property type="component" value="Unassembled WGS sequence"/>
</dbReference>
<dbReference type="Gene3D" id="2.60.120.460">
    <property type="entry name" value="YjbQ-like"/>
    <property type="match status" value="1"/>
</dbReference>
<evidence type="ECO:0000313" key="3">
    <source>
        <dbReference type="EMBL" id="KAJ6242691.1"/>
    </source>
</evidence>
<comment type="similarity">
    <text evidence="1">Belongs to the UPF0047 family.</text>
</comment>
<gene>
    <name evidence="2" type="ORF">M0812_26775</name>
    <name evidence="3" type="ORF">M0813_02539</name>
</gene>
<dbReference type="PROSITE" id="PS01314">
    <property type="entry name" value="UPF0047"/>
    <property type="match status" value="1"/>
</dbReference>
<dbReference type="EMBL" id="JANTQA010000063">
    <property type="protein sequence ID" value="KAJ3427195.1"/>
    <property type="molecule type" value="Genomic_DNA"/>
</dbReference>
<dbReference type="Pfam" id="PF01894">
    <property type="entry name" value="YjbQ"/>
    <property type="match status" value="1"/>
</dbReference>
<comment type="caution">
    <text evidence="2">The sequence shown here is derived from an EMBL/GenBank/DDBJ whole genome shotgun (WGS) entry which is preliminary data.</text>
</comment>
<dbReference type="PANTHER" id="PTHR30615">
    <property type="entry name" value="UNCHARACTERIZED PROTEIN YJBQ-RELATED"/>
    <property type="match status" value="1"/>
</dbReference>
<reference evidence="3" key="1">
    <citation type="submission" date="2022-08" db="EMBL/GenBank/DDBJ databases">
        <title>Novel sulfate-reducing endosymbionts in the free-living metamonad Anaeramoeba.</title>
        <authorList>
            <person name="Jerlstrom-Hultqvist J."/>
            <person name="Cepicka I."/>
            <person name="Gallot-Lavallee L."/>
            <person name="Salas-Leiva D."/>
            <person name="Curtis B.A."/>
            <person name="Zahonova K."/>
            <person name="Pipaliya S."/>
            <person name="Dacks J."/>
            <person name="Roger A.J."/>
        </authorList>
    </citation>
    <scope>NUCLEOTIDE SEQUENCE</scope>
    <source>
        <strain evidence="3">Schooner1</strain>
    </source>
</reference>
<dbReference type="Proteomes" id="UP001150062">
    <property type="component" value="Unassembled WGS sequence"/>
</dbReference>
<evidence type="ECO:0000313" key="4">
    <source>
        <dbReference type="Proteomes" id="UP001146793"/>
    </source>
</evidence>
<sequence length="155" mass="17460">MSSNVQFFQKTIKIPAKSRGFHIITNNITKGFPEIQKIQMGMLNVFLMHTSASLTINENCCSEVREDMKNHFRRTIPDHNEGVKYLHSYEGNDDQSAHIKSSELGVSLTIPIHNGSLGLGTWQGIYLGEHRSSSGGRKVMCTAYGQTFQEKNKKK</sequence>
<dbReference type="SUPFAM" id="SSF111038">
    <property type="entry name" value="YjbQ-like"/>
    <property type="match status" value="1"/>
</dbReference>
<dbReference type="NCBIfam" id="TIGR00149">
    <property type="entry name" value="TIGR00149_YjbQ"/>
    <property type="match status" value="1"/>
</dbReference>